<dbReference type="GO" id="GO:0005634">
    <property type="term" value="C:nucleus"/>
    <property type="evidence" value="ECO:0007669"/>
    <property type="project" value="InterPro"/>
</dbReference>
<dbReference type="GO" id="GO:0005096">
    <property type="term" value="F:GTPase activator activity"/>
    <property type="evidence" value="ECO:0007669"/>
    <property type="project" value="InterPro"/>
</dbReference>
<evidence type="ECO:0000259" key="2">
    <source>
        <dbReference type="PROSITE" id="PS50010"/>
    </source>
</evidence>
<dbReference type="Pfam" id="PF21242">
    <property type="entry name" value="ECT2_PH"/>
    <property type="match status" value="1"/>
</dbReference>
<accession>A0A8D0HAT3</accession>
<dbReference type="GO" id="GO:0005085">
    <property type="term" value="F:guanyl-nucleotide exchange factor activity"/>
    <property type="evidence" value="ECO:0007669"/>
    <property type="project" value="InterPro"/>
</dbReference>
<dbReference type="Ensembl" id="ENSSPUT00000019023.1">
    <property type="protein sequence ID" value="ENSSPUP00000017861.1"/>
    <property type="gene ID" value="ENSSPUG00000013577.1"/>
</dbReference>
<dbReference type="FunFam" id="3.40.50.10190:FF:000016">
    <property type="entry name" value="protein ECT2 isoform X3"/>
    <property type="match status" value="1"/>
</dbReference>
<gene>
    <name evidence="4" type="primary">ECT2</name>
</gene>
<dbReference type="GO" id="GO:0005938">
    <property type="term" value="C:cell cortex"/>
    <property type="evidence" value="ECO:0007669"/>
    <property type="project" value="TreeGrafter"/>
</dbReference>
<dbReference type="AlphaFoldDB" id="A0A8D0HAT3"/>
<dbReference type="GO" id="GO:0007399">
    <property type="term" value="P:nervous system development"/>
    <property type="evidence" value="ECO:0007669"/>
    <property type="project" value="TreeGrafter"/>
</dbReference>
<dbReference type="CDD" id="cd00160">
    <property type="entry name" value="RhoGEF"/>
    <property type="match status" value="1"/>
</dbReference>
<dbReference type="GO" id="GO:2000431">
    <property type="term" value="P:regulation of cytokinesis, actomyosin contractile ring assembly"/>
    <property type="evidence" value="ECO:0007669"/>
    <property type="project" value="InterPro"/>
</dbReference>
<dbReference type="PROSITE" id="PS50010">
    <property type="entry name" value="DH_2"/>
    <property type="match status" value="1"/>
</dbReference>
<dbReference type="FunFam" id="1.20.900.10:FF:000081">
    <property type="entry name" value="Protein ECT2"/>
    <property type="match status" value="1"/>
</dbReference>
<dbReference type="PROSITE" id="PS50172">
    <property type="entry name" value="BRCT"/>
    <property type="match status" value="1"/>
</dbReference>
<dbReference type="SUPFAM" id="SSF52113">
    <property type="entry name" value="BRCT domain"/>
    <property type="match status" value="1"/>
</dbReference>
<dbReference type="InterPro" id="IPR049396">
    <property type="entry name" value="ECT2_BRCT0"/>
</dbReference>
<dbReference type="PANTHER" id="PTHR16777">
    <property type="entry name" value="PROTEIN ECT2"/>
    <property type="match status" value="1"/>
</dbReference>
<organism evidence="4 5">
    <name type="scientific">Sphenodon punctatus</name>
    <name type="common">Tuatara</name>
    <name type="synonym">Hatteria punctata</name>
    <dbReference type="NCBI Taxonomy" id="8508"/>
    <lineage>
        <taxon>Eukaryota</taxon>
        <taxon>Metazoa</taxon>
        <taxon>Chordata</taxon>
        <taxon>Craniata</taxon>
        <taxon>Vertebrata</taxon>
        <taxon>Euteleostomi</taxon>
        <taxon>Lepidosauria</taxon>
        <taxon>Sphenodontia</taxon>
        <taxon>Sphenodontidae</taxon>
        <taxon>Sphenodon</taxon>
    </lineage>
</organism>
<dbReference type="InterPro" id="IPR035899">
    <property type="entry name" value="DBL_dom_sf"/>
</dbReference>
<dbReference type="SUPFAM" id="SSF48065">
    <property type="entry name" value="DBL homology domain (DH-domain)"/>
    <property type="match status" value="1"/>
</dbReference>
<feature type="domain" description="DH" evidence="2">
    <location>
        <begin position="401"/>
        <end position="557"/>
    </location>
</feature>
<dbReference type="GO" id="GO:0000281">
    <property type="term" value="P:mitotic cytokinesis"/>
    <property type="evidence" value="ECO:0007669"/>
    <property type="project" value="TreeGrafter"/>
</dbReference>
<dbReference type="Pfam" id="PF12738">
    <property type="entry name" value="PTCB-BRCT"/>
    <property type="match status" value="1"/>
</dbReference>
<dbReference type="InterPro" id="IPR049395">
    <property type="entry name" value="ECT2_PH"/>
</dbReference>
<proteinExistence type="predicted"/>
<dbReference type="Pfam" id="PF21243">
    <property type="entry name" value="ECT2_BRCT0"/>
    <property type="match status" value="1"/>
</dbReference>
<sequence length="748" mass="85010">MADNSTLMSDVGRSILADSSVLDCKFTETSKENLFAGSASDEAMPQIETRVVLVQEAGKSEKLLKALEEIKVPYIKTDSVEGYGDSESPEFETVFVLADFEDPIFNYLYKADCRVLGLPIVLHCAQKGEALPFSCRPLYCATMLNLVLCFTGFRKKEQLVKLVTLAHHMGGVIRKDFSSKVTHLVANSAQGDKFRVAVSLGTPIMKSEWIYKAWERRNEIDFYATDEEFRNEFKVPPFQDCMLSFLGFSDEERANMEEMTEMQVFVCTYTSIQIWFNPPEVLPKFKLWFWGSIQMDARAGESIYLFEKPDSPEIKKSVSQLSLNTPNSNRKKRRLKETLAQLTRDTDMSPFPPRKRPSAEHSLSMGSLLDISNTPESNIETPKLCAKPSKNSTPLPPKQSARWQVAKELYQTESNYVDILTTVIQLFQVPLEKEGQLGGPILAPEEIKTIFGSIPDILDVHIKIKEDLEDLMINWSESKSIGDIILKYSKDLLKTYPPFVNFFEMSKETITRCEKQKPRFHAFLKINQAKPECGRQSLAELLIRPVQRLPSVALLLNGNFFYDLVYLLVSHLIARKRHKVIGVFKSPHGQTRPPASLKHVVLMPLSQIKKVLDIRETEDCHNAFAVVVRPPTEQTNLLFSFQMTTEEPPKEGWLKMLCRHVANTICKADAVSYQRATRYIRLLSFIKLTSWALQKRLLDARSCKESSSSSQCRKQCPISGIPSPSLVNLSSMFEKRSHTLSRSTTHLI</sequence>
<reference evidence="4" key="2">
    <citation type="submission" date="2025-09" db="UniProtKB">
        <authorList>
            <consortium name="Ensembl"/>
        </authorList>
    </citation>
    <scope>IDENTIFICATION</scope>
</reference>
<evidence type="ECO:0000256" key="1">
    <source>
        <dbReference type="SAM" id="MobiDB-lite"/>
    </source>
</evidence>
<dbReference type="SMART" id="SM00325">
    <property type="entry name" value="RhoGEF"/>
    <property type="match status" value="1"/>
</dbReference>
<dbReference type="GeneTree" id="ENSGT00940000156299"/>
<reference evidence="4" key="1">
    <citation type="submission" date="2025-08" db="UniProtKB">
        <authorList>
            <consortium name="Ensembl"/>
        </authorList>
    </citation>
    <scope>IDENTIFICATION</scope>
</reference>
<dbReference type="Gene3D" id="1.20.900.10">
    <property type="entry name" value="Dbl homology (DH) domain"/>
    <property type="match status" value="1"/>
</dbReference>
<dbReference type="Pfam" id="PF00621">
    <property type="entry name" value="RhoGEF"/>
    <property type="match status" value="1"/>
</dbReference>
<feature type="region of interest" description="Disordered" evidence="1">
    <location>
        <begin position="340"/>
        <end position="363"/>
    </location>
</feature>
<name>A0A8D0HAT3_SPHPU</name>
<dbReference type="InterPro" id="IPR000219">
    <property type="entry name" value="DH_dom"/>
</dbReference>
<dbReference type="CDD" id="cd17733">
    <property type="entry name" value="BRCT_Ect2_rpt1"/>
    <property type="match status" value="1"/>
</dbReference>
<evidence type="ECO:0000259" key="3">
    <source>
        <dbReference type="PROSITE" id="PS50172"/>
    </source>
</evidence>
<protein>
    <submittedName>
        <fullName evidence="4">Epithelial cell transforming 2</fullName>
    </submittedName>
</protein>
<keyword evidence="5" id="KW-1185">Reference proteome</keyword>
<feature type="region of interest" description="Disordered" evidence="1">
    <location>
        <begin position="379"/>
        <end position="398"/>
    </location>
</feature>
<dbReference type="InterPro" id="IPR026817">
    <property type="entry name" value="Ect2"/>
</dbReference>
<feature type="domain" description="BRCT" evidence="3">
    <location>
        <begin position="145"/>
        <end position="221"/>
    </location>
</feature>
<dbReference type="InterPro" id="IPR036420">
    <property type="entry name" value="BRCT_dom_sf"/>
</dbReference>
<dbReference type="InterPro" id="IPR001357">
    <property type="entry name" value="BRCT_dom"/>
</dbReference>
<dbReference type="SMART" id="SM00292">
    <property type="entry name" value="BRCT"/>
    <property type="match status" value="1"/>
</dbReference>
<evidence type="ECO:0000313" key="4">
    <source>
        <dbReference type="Ensembl" id="ENSSPUP00000017861.1"/>
    </source>
</evidence>
<dbReference type="PANTHER" id="PTHR16777:SF2">
    <property type="entry name" value="PROTEIN ECT2"/>
    <property type="match status" value="1"/>
</dbReference>
<dbReference type="Gene3D" id="3.40.50.10190">
    <property type="entry name" value="BRCT domain"/>
    <property type="match status" value="2"/>
</dbReference>
<evidence type="ECO:0000313" key="5">
    <source>
        <dbReference type="Proteomes" id="UP000694392"/>
    </source>
</evidence>
<dbReference type="Proteomes" id="UP000694392">
    <property type="component" value="Unplaced"/>
</dbReference>